<name>A0A1S1U7A8_9BURK</name>
<comment type="caution">
    <text evidence="2">The sequence shown here is derived from an EMBL/GenBank/DDBJ whole genome shotgun (WGS) entry which is preliminary data.</text>
</comment>
<dbReference type="EMBL" id="LFKP01000008">
    <property type="protein sequence ID" value="OHV96362.1"/>
    <property type="molecule type" value="Genomic_DNA"/>
</dbReference>
<evidence type="ECO:0000259" key="1">
    <source>
        <dbReference type="PROSITE" id="PS50883"/>
    </source>
</evidence>
<dbReference type="Pfam" id="PF00563">
    <property type="entry name" value="EAL"/>
    <property type="match status" value="1"/>
</dbReference>
<dbReference type="GO" id="GO:0071111">
    <property type="term" value="F:cyclic-guanylate-specific phosphodiesterase activity"/>
    <property type="evidence" value="ECO:0007669"/>
    <property type="project" value="InterPro"/>
</dbReference>
<dbReference type="InterPro" id="IPR001633">
    <property type="entry name" value="EAL_dom"/>
</dbReference>
<dbReference type="PANTHER" id="PTHR33121">
    <property type="entry name" value="CYCLIC DI-GMP PHOSPHODIESTERASE PDEF"/>
    <property type="match status" value="1"/>
</dbReference>
<dbReference type="InterPro" id="IPR035919">
    <property type="entry name" value="EAL_sf"/>
</dbReference>
<evidence type="ECO:0000313" key="3">
    <source>
        <dbReference type="Proteomes" id="UP000179840"/>
    </source>
</evidence>
<dbReference type="AlphaFoldDB" id="A0A1S1U7A8"/>
<sequence>MAFPVLKNYLARLSHQTQAGTSVWLDGEGRALGRFFNCTMTSAFQPLRELDSGKLVAFEGLARSVSKADEGLSLWRLLDHAASDDESVELDRLCRMLHAINFFRQGEAEQSDLYLNVHDRLLSAVSSNHGHAFQRILDALGLPIERIVLQLPTVTPNQGWLLNYVADNYRRNGFRLAINVASVQEATAMLERLHPHAFKLDAGNLSDEQAVASFVTVCHAANIRVIFKRLDTPAALAALQRVAAATGLPIVAQGYLLDKPLTALAQANRAVAASAAAAQGAGC</sequence>
<reference evidence="2 3" key="1">
    <citation type="submission" date="2015-06" db="EMBL/GenBank/DDBJ databases">
        <title>Draft genome sequencing of a biphenyl-degrading bacterium, Janthinobacterium lividum MEG1.</title>
        <authorList>
            <person name="Shimodaira J."/>
            <person name="Hatta T."/>
        </authorList>
    </citation>
    <scope>NUCLEOTIDE SEQUENCE [LARGE SCALE GENOMIC DNA]</scope>
    <source>
        <strain evidence="2 3">MEG1</strain>
    </source>
</reference>
<dbReference type="SUPFAM" id="SSF141868">
    <property type="entry name" value="EAL domain-like"/>
    <property type="match status" value="1"/>
</dbReference>
<evidence type="ECO:0000313" key="2">
    <source>
        <dbReference type="EMBL" id="OHV96362.1"/>
    </source>
</evidence>
<dbReference type="PANTHER" id="PTHR33121:SF76">
    <property type="entry name" value="SIGNALING PROTEIN"/>
    <property type="match status" value="1"/>
</dbReference>
<dbReference type="RefSeq" id="WP_071077856.1">
    <property type="nucleotide sequence ID" value="NZ_LFKP01000008.1"/>
</dbReference>
<dbReference type="InterPro" id="IPR050706">
    <property type="entry name" value="Cyclic-di-GMP_PDE-like"/>
</dbReference>
<organism evidence="2 3">
    <name type="scientific">Janthinobacterium lividum</name>
    <dbReference type="NCBI Taxonomy" id="29581"/>
    <lineage>
        <taxon>Bacteria</taxon>
        <taxon>Pseudomonadati</taxon>
        <taxon>Pseudomonadota</taxon>
        <taxon>Betaproteobacteria</taxon>
        <taxon>Burkholderiales</taxon>
        <taxon>Oxalobacteraceae</taxon>
        <taxon>Janthinobacterium</taxon>
    </lineage>
</organism>
<dbReference type="PROSITE" id="PS50883">
    <property type="entry name" value="EAL"/>
    <property type="match status" value="1"/>
</dbReference>
<dbReference type="Proteomes" id="UP000179840">
    <property type="component" value="Unassembled WGS sequence"/>
</dbReference>
<gene>
    <name evidence="2" type="ORF">AKG95_16460</name>
</gene>
<dbReference type="SMART" id="SM00052">
    <property type="entry name" value="EAL"/>
    <property type="match status" value="1"/>
</dbReference>
<protein>
    <submittedName>
        <fullName evidence="2">Diguanylate phosphodiesterase</fullName>
    </submittedName>
</protein>
<proteinExistence type="predicted"/>
<accession>A0A1S1U7A8</accession>
<feature type="domain" description="EAL" evidence="1">
    <location>
        <begin position="21"/>
        <end position="274"/>
    </location>
</feature>
<dbReference type="Gene3D" id="3.20.20.450">
    <property type="entry name" value="EAL domain"/>
    <property type="match status" value="1"/>
</dbReference>